<feature type="region of interest" description="Disordered" evidence="4">
    <location>
        <begin position="571"/>
        <end position="652"/>
    </location>
</feature>
<dbReference type="PANTHER" id="PTHR42879">
    <property type="entry name" value="3-OXOACYL-(ACYL-CARRIER-PROTEIN) REDUCTASE"/>
    <property type="match status" value="1"/>
</dbReference>
<comment type="similarity">
    <text evidence="1">Belongs to the short-chain dehydrogenases/reductases (SDR) family.</text>
</comment>
<sequence length="652" mass="69887">MPFSPGTAHLPDGNHLFYTDSGPVEGAVTYTSVILIHGHAFNGHVFEPLHEIAAQYCLRLFAINRKQFAGSSVFSHTEINELRNGDPIFLDHLTVLLGHLTEHLIKEHHLPPPNAERTTGGIMILGWSLGCAVANTLLSNSRLFHPEQYDVLRRYIMKLVLYDPPLVAFGFGAPLGGQALPGDSLQDFYETFKITVGSYFDQPNDWDGDPAKLPPQPSSKPATTASWAQELLVKIYEPKSAAVSDWPLAAGPIQTSIRRLTDRAFFDKGCVAETFPEIDVLYISFGVDTALTLDPIPRLTRTNGYSSKQMSTRIVLITGGAQGIGKAIALRLARDGCDIAIDDVPSKSTELESVAKEIQGLGRKVIILTYDVTKEESVKEMVEKTVAAFGQLDIMVANAGIGPKKLLPVAEADLSAWEALWDVNIRGVVHCYKYAAQQMIKQGTSGRIIGASSLCGLRGYALLGDYFFMNARLGADHLVYLALELKDNNITVNAYAPGIIDTPMARGDAAKASPDSGDPLAPLKSILRMPEAKIGQGDDVANLVSYLASPGAQHVTELDKSEMTQVYQTMPTKSSAAAKNPMKPSDASRIQSTQAKAGNPTGSNSFPARAQSSAAANLNRGVANPSGGNITNGGTTRIPKTATSSSKGAGAD</sequence>
<accession>A0AAD5VT94</accession>
<gene>
    <name evidence="5" type="ORF">NP233_g7033</name>
</gene>
<dbReference type="PANTHER" id="PTHR42879:SF2">
    <property type="entry name" value="3-OXOACYL-[ACYL-CARRIER-PROTEIN] REDUCTASE FABG"/>
    <property type="match status" value="1"/>
</dbReference>
<dbReference type="EMBL" id="JANIEX010000491">
    <property type="protein sequence ID" value="KAJ3566393.1"/>
    <property type="molecule type" value="Genomic_DNA"/>
</dbReference>
<evidence type="ECO:0000256" key="2">
    <source>
        <dbReference type="ARBA" id="ARBA00012948"/>
    </source>
</evidence>
<dbReference type="SUPFAM" id="SSF53474">
    <property type="entry name" value="alpha/beta-Hydrolases"/>
    <property type="match status" value="1"/>
</dbReference>
<dbReference type="InterPro" id="IPR050259">
    <property type="entry name" value="SDR"/>
</dbReference>
<evidence type="ECO:0000313" key="6">
    <source>
        <dbReference type="Proteomes" id="UP001213000"/>
    </source>
</evidence>
<dbReference type="GO" id="GO:0004316">
    <property type="term" value="F:3-oxoacyl-[acyl-carrier-protein] reductase (NADPH) activity"/>
    <property type="evidence" value="ECO:0007669"/>
    <property type="project" value="UniProtKB-EC"/>
</dbReference>
<feature type="compositionally biased region" description="Low complexity" evidence="4">
    <location>
        <begin position="627"/>
        <end position="636"/>
    </location>
</feature>
<dbReference type="AlphaFoldDB" id="A0AAD5VT94"/>
<comment type="caution">
    <text evidence="5">The sequence shown here is derived from an EMBL/GenBank/DDBJ whole genome shotgun (WGS) entry which is preliminary data.</text>
</comment>
<name>A0AAD5VT94_9AGAR</name>
<dbReference type="Gene3D" id="3.40.50.1820">
    <property type="entry name" value="alpha/beta hydrolase"/>
    <property type="match status" value="1"/>
</dbReference>
<dbReference type="InterPro" id="IPR002347">
    <property type="entry name" value="SDR_fam"/>
</dbReference>
<proteinExistence type="inferred from homology"/>
<comment type="catalytic activity">
    <reaction evidence="3">
        <text>a (3R)-hydroxyacyl-[ACP] + NADP(+) = a 3-oxoacyl-[ACP] + NADPH + H(+)</text>
        <dbReference type="Rhea" id="RHEA:17397"/>
        <dbReference type="Rhea" id="RHEA-COMP:9916"/>
        <dbReference type="Rhea" id="RHEA-COMP:9945"/>
        <dbReference type="ChEBI" id="CHEBI:15378"/>
        <dbReference type="ChEBI" id="CHEBI:57783"/>
        <dbReference type="ChEBI" id="CHEBI:58349"/>
        <dbReference type="ChEBI" id="CHEBI:78776"/>
        <dbReference type="ChEBI" id="CHEBI:78827"/>
        <dbReference type="EC" id="1.1.1.100"/>
    </reaction>
</comment>
<evidence type="ECO:0000256" key="1">
    <source>
        <dbReference type="ARBA" id="ARBA00006484"/>
    </source>
</evidence>
<dbReference type="SUPFAM" id="SSF51735">
    <property type="entry name" value="NAD(P)-binding Rossmann-fold domains"/>
    <property type="match status" value="1"/>
</dbReference>
<evidence type="ECO:0000313" key="5">
    <source>
        <dbReference type="EMBL" id="KAJ3566393.1"/>
    </source>
</evidence>
<organism evidence="5 6">
    <name type="scientific">Leucocoprinus birnbaumii</name>
    <dbReference type="NCBI Taxonomy" id="56174"/>
    <lineage>
        <taxon>Eukaryota</taxon>
        <taxon>Fungi</taxon>
        <taxon>Dikarya</taxon>
        <taxon>Basidiomycota</taxon>
        <taxon>Agaricomycotina</taxon>
        <taxon>Agaricomycetes</taxon>
        <taxon>Agaricomycetidae</taxon>
        <taxon>Agaricales</taxon>
        <taxon>Agaricineae</taxon>
        <taxon>Agaricaceae</taxon>
        <taxon>Leucocoprinus</taxon>
    </lineage>
</organism>
<feature type="compositionally biased region" description="Polar residues" evidence="4">
    <location>
        <begin position="588"/>
        <end position="616"/>
    </location>
</feature>
<dbReference type="FunFam" id="3.40.50.720:FF:000084">
    <property type="entry name" value="Short-chain dehydrogenase reductase"/>
    <property type="match status" value="1"/>
</dbReference>
<evidence type="ECO:0000256" key="4">
    <source>
        <dbReference type="SAM" id="MobiDB-lite"/>
    </source>
</evidence>
<dbReference type="Pfam" id="PF00106">
    <property type="entry name" value="adh_short"/>
    <property type="match status" value="1"/>
</dbReference>
<dbReference type="PRINTS" id="PR00081">
    <property type="entry name" value="GDHRDH"/>
</dbReference>
<dbReference type="Proteomes" id="UP001213000">
    <property type="component" value="Unassembled WGS sequence"/>
</dbReference>
<reference evidence="5" key="1">
    <citation type="submission" date="2022-07" db="EMBL/GenBank/DDBJ databases">
        <title>Genome Sequence of Leucocoprinus birnbaumii.</title>
        <authorList>
            <person name="Buettner E."/>
        </authorList>
    </citation>
    <scope>NUCLEOTIDE SEQUENCE</scope>
    <source>
        <strain evidence="5">VT141</strain>
    </source>
</reference>
<feature type="compositionally biased region" description="Polar residues" evidence="4">
    <location>
        <begin position="641"/>
        <end position="652"/>
    </location>
</feature>
<protein>
    <recommendedName>
        <fullName evidence="2">3-oxoacyl-[acyl-carrier-protein] reductase</fullName>
        <ecNumber evidence="2">1.1.1.100</ecNumber>
    </recommendedName>
</protein>
<dbReference type="EC" id="1.1.1.100" evidence="2"/>
<dbReference type="InterPro" id="IPR029058">
    <property type="entry name" value="AB_hydrolase_fold"/>
</dbReference>
<dbReference type="InterPro" id="IPR036291">
    <property type="entry name" value="NAD(P)-bd_dom_sf"/>
</dbReference>
<evidence type="ECO:0000256" key="3">
    <source>
        <dbReference type="ARBA" id="ARBA00048508"/>
    </source>
</evidence>
<keyword evidence="6" id="KW-1185">Reference proteome</keyword>
<dbReference type="Gene3D" id="3.40.50.720">
    <property type="entry name" value="NAD(P)-binding Rossmann-like Domain"/>
    <property type="match status" value="1"/>
</dbReference>